<dbReference type="Proteomes" id="UP001056455">
    <property type="component" value="Chromosome"/>
</dbReference>
<dbReference type="InterPro" id="IPR051049">
    <property type="entry name" value="Dienelactone_hydrolase-like"/>
</dbReference>
<evidence type="ECO:0000313" key="3">
    <source>
        <dbReference type="Proteomes" id="UP001056455"/>
    </source>
</evidence>
<feature type="compositionally biased region" description="Low complexity" evidence="1">
    <location>
        <begin position="16"/>
        <end position="54"/>
    </location>
</feature>
<dbReference type="RefSeq" id="WP_252594499.1">
    <property type="nucleotide sequence ID" value="NZ_CP099489.1"/>
</dbReference>
<gene>
    <name evidence="2" type="ORF">NF556_05570</name>
</gene>
<evidence type="ECO:0000313" key="2">
    <source>
        <dbReference type="EMBL" id="USQ81115.1"/>
    </source>
</evidence>
<dbReference type="Gene3D" id="3.40.50.1820">
    <property type="entry name" value="alpha/beta hydrolase"/>
    <property type="match status" value="1"/>
</dbReference>
<sequence length="256" mass="26067">MLTLAACSSGGDEQEASSPLTTASSTPTTTVTPADETTTTAGESQETSGTESEQPAVACDAEGARALDLVGDGDDAFQLGEGSAGVVLLHQNDGRHCNWVTFAETLADAGYAVVVPAMRSGDWPQPVIPAAVAHLRQEGAEHVALVGASMGGTYAIAAAPEVDPPVDLVVAISAPDFYQGSSARDAIGELELPVLFLVAEHDTGLVPEAESMLAQAQDGELFVQPGAAAHGIRLLDTDPASAQLVLDALATHLQGQ</sequence>
<dbReference type="PANTHER" id="PTHR46623">
    <property type="entry name" value="CARBOXYMETHYLENEBUTENOLIDASE-RELATED"/>
    <property type="match status" value="1"/>
</dbReference>
<name>A0ABY4YWJ7_9MICO</name>
<dbReference type="PANTHER" id="PTHR46623:SF6">
    <property type="entry name" value="ALPHA_BETA-HYDROLASES SUPERFAMILY PROTEIN"/>
    <property type="match status" value="1"/>
</dbReference>
<accession>A0ABY4YWJ7</accession>
<proteinExistence type="predicted"/>
<evidence type="ECO:0000256" key="1">
    <source>
        <dbReference type="SAM" id="MobiDB-lite"/>
    </source>
</evidence>
<protein>
    <recommendedName>
        <fullName evidence="4">Alpha/beta hydrolase family protein</fullName>
    </recommendedName>
</protein>
<dbReference type="SUPFAM" id="SSF53474">
    <property type="entry name" value="alpha/beta-Hydrolases"/>
    <property type="match status" value="1"/>
</dbReference>
<evidence type="ECO:0008006" key="4">
    <source>
        <dbReference type="Google" id="ProtNLM"/>
    </source>
</evidence>
<dbReference type="EMBL" id="CP099489">
    <property type="protein sequence ID" value="USQ81115.1"/>
    <property type="molecule type" value="Genomic_DNA"/>
</dbReference>
<dbReference type="InterPro" id="IPR029058">
    <property type="entry name" value="AB_hydrolase_fold"/>
</dbReference>
<feature type="region of interest" description="Disordered" evidence="1">
    <location>
        <begin position="1"/>
        <end position="57"/>
    </location>
</feature>
<organism evidence="2 3">
    <name type="scientific">Ornithinimicrobium faecis</name>
    <dbReference type="NCBI Taxonomy" id="2934158"/>
    <lineage>
        <taxon>Bacteria</taxon>
        <taxon>Bacillati</taxon>
        <taxon>Actinomycetota</taxon>
        <taxon>Actinomycetes</taxon>
        <taxon>Micrococcales</taxon>
        <taxon>Ornithinimicrobiaceae</taxon>
        <taxon>Ornithinimicrobium</taxon>
    </lineage>
</organism>
<reference evidence="2" key="1">
    <citation type="submission" date="2022-06" db="EMBL/GenBank/DDBJ databases">
        <title>Ornithinimicrobium HY1793.</title>
        <authorList>
            <person name="Huang Y."/>
        </authorList>
    </citation>
    <scope>NUCLEOTIDE SEQUENCE</scope>
    <source>
        <strain evidence="2">HY1793</strain>
    </source>
</reference>
<keyword evidence="3" id="KW-1185">Reference proteome</keyword>